<sequence>MQDEGVNVLIRCFIGEGSGDDLEKVAVVGSLFKFIGGKALKSGGKLLGWSVKNPGKAATGGLFMIPMAGAAYSKGRSAAIRPAGYNPSAAYYLPQSRMV</sequence>
<organism evidence="1">
    <name type="scientific">marine sediment metagenome</name>
    <dbReference type="NCBI Taxonomy" id="412755"/>
    <lineage>
        <taxon>unclassified sequences</taxon>
        <taxon>metagenomes</taxon>
        <taxon>ecological metagenomes</taxon>
    </lineage>
</organism>
<evidence type="ECO:0000313" key="1">
    <source>
        <dbReference type="EMBL" id="KKN61980.1"/>
    </source>
</evidence>
<protein>
    <submittedName>
        <fullName evidence="1">Uncharacterized protein</fullName>
    </submittedName>
</protein>
<gene>
    <name evidence="1" type="ORF">LCGC14_0516580</name>
</gene>
<comment type="caution">
    <text evidence="1">The sequence shown here is derived from an EMBL/GenBank/DDBJ whole genome shotgun (WGS) entry which is preliminary data.</text>
</comment>
<accession>A0A0F9RZT1</accession>
<dbReference type="AlphaFoldDB" id="A0A0F9RZT1"/>
<reference evidence="1" key="1">
    <citation type="journal article" date="2015" name="Nature">
        <title>Complex archaea that bridge the gap between prokaryotes and eukaryotes.</title>
        <authorList>
            <person name="Spang A."/>
            <person name="Saw J.H."/>
            <person name="Jorgensen S.L."/>
            <person name="Zaremba-Niedzwiedzka K."/>
            <person name="Martijn J."/>
            <person name="Lind A.E."/>
            <person name="van Eijk R."/>
            <person name="Schleper C."/>
            <person name="Guy L."/>
            <person name="Ettema T.J."/>
        </authorList>
    </citation>
    <scope>NUCLEOTIDE SEQUENCE</scope>
</reference>
<name>A0A0F9RZT1_9ZZZZ</name>
<proteinExistence type="predicted"/>
<dbReference type="EMBL" id="LAZR01000639">
    <property type="protein sequence ID" value="KKN61980.1"/>
    <property type="molecule type" value="Genomic_DNA"/>
</dbReference>